<dbReference type="PANTHER" id="PTHR25462:SF301">
    <property type="entry name" value="E3 UBIQUITIN-PROTEIN LIGASE TRIM56-LIKE"/>
    <property type="match status" value="1"/>
</dbReference>
<evidence type="ECO:0008006" key="11">
    <source>
        <dbReference type="Google" id="ProtNLM"/>
    </source>
</evidence>
<dbReference type="Proteomes" id="UP000828390">
    <property type="component" value="Unassembled WGS sequence"/>
</dbReference>
<proteinExistence type="predicted"/>
<reference evidence="9" key="2">
    <citation type="submission" date="2020-11" db="EMBL/GenBank/DDBJ databases">
        <authorList>
            <person name="McCartney M.A."/>
            <person name="Auch B."/>
            <person name="Kono T."/>
            <person name="Mallez S."/>
            <person name="Becker A."/>
            <person name="Gohl D.M."/>
            <person name="Silverstein K.A.T."/>
            <person name="Koren S."/>
            <person name="Bechman K.B."/>
            <person name="Herman A."/>
            <person name="Abrahante J.E."/>
            <person name="Garbe J."/>
        </authorList>
    </citation>
    <scope>NUCLEOTIDE SEQUENCE</scope>
    <source>
        <strain evidence="9">Duluth1</strain>
        <tissue evidence="9">Whole animal</tissue>
    </source>
</reference>
<evidence type="ECO:0000256" key="4">
    <source>
        <dbReference type="PROSITE-ProRule" id="PRU00024"/>
    </source>
</evidence>
<keyword evidence="1" id="KW-0479">Metal-binding</keyword>
<evidence type="ECO:0000256" key="5">
    <source>
        <dbReference type="SAM" id="Coils"/>
    </source>
</evidence>
<dbReference type="SUPFAM" id="SSF57850">
    <property type="entry name" value="RING/U-box"/>
    <property type="match status" value="1"/>
</dbReference>
<dbReference type="PROSITE" id="PS50089">
    <property type="entry name" value="ZF_RING_2"/>
    <property type="match status" value="1"/>
</dbReference>
<dbReference type="PANTHER" id="PTHR25462">
    <property type="entry name" value="BONUS, ISOFORM C-RELATED"/>
    <property type="match status" value="1"/>
</dbReference>
<dbReference type="PROSITE" id="PS50119">
    <property type="entry name" value="ZF_BBOX"/>
    <property type="match status" value="1"/>
</dbReference>
<evidence type="ECO:0000256" key="2">
    <source>
        <dbReference type="ARBA" id="ARBA00022771"/>
    </source>
</evidence>
<organism evidence="9 10">
    <name type="scientific">Dreissena polymorpha</name>
    <name type="common">Zebra mussel</name>
    <name type="synonym">Mytilus polymorpha</name>
    <dbReference type="NCBI Taxonomy" id="45954"/>
    <lineage>
        <taxon>Eukaryota</taxon>
        <taxon>Metazoa</taxon>
        <taxon>Spiralia</taxon>
        <taxon>Lophotrochozoa</taxon>
        <taxon>Mollusca</taxon>
        <taxon>Bivalvia</taxon>
        <taxon>Autobranchia</taxon>
        <taxon>Heteroconchia</taxon>
        <taxon>Euheterodonta</taxon>
        <taxon>Imparidentia</taxon>
        <taxon>Neoheterodontei</taxon>
        <taxon>Myida</taxon>
        <taxon>Dreissenoidea</taxon>
        <taxon>Dreissenidae</taxon>
        <taxon>Dreissena</taxon>
    </lineage>
</organism>
<feature type="domain" description="B box-type" evidence="8">
    <location>
        <begin position="266"/>
        <end position="307"/>
    </location>
</feature>
<evidence type="ECO:0000313" key="9">
    <source>
        <dbReference type="EMBL" id="KAH3848481.1"/>
    </source>
</evidence>
<evidence type="ECO:0000256" key="6">
    <source>
        <dbReference type="SAM" id="MobiDB-lite"/>
    </source>
</evidence>
<dbReference type="EMBL" id="JAIWYP010000003">
    <property type="protein sequence ID" value="KAH3848481.1"/>
    <property type="molecule type" value="Genomic_DNA"/>
</dbReference>
<feature type="domain" description="RING-type" evidence="7">
    <location>
        <begin position="113"/>
        <end position="156"/>
    </location>
</feature>
<gene>
    <name evidence="9" type="ORF">DPMN_090847</name>
</gene>
<dbReference type="SUPFAM" id="SSF57845">
    <property type="entry name" value="B-box zinc-binding domain"/>
    <property type="match status" value="1"/>
</dbReference>
<dbReference type="Gene3D" id="3.30.40.10">
    <property type="entry name" value="Zinc/RING finger domain, C3HC4 (zinc finger)"/>
    <property type="match status" value="1"/>
</dbReference>
<dbReference type="InterPro" id="IPR013083">
    <property type="entry name" value="Znf_RING/FYVE/PHD"/>
</dbReference>
<dbReference type="Pfam" id="PF00643">
    <property type="entry name" value="zf-B_box"/>
    <property type="match status" value="1"/>
</dbReference>
<name>A0A9D4KYU8_DREPO</name>
<evidence type="ECO:0000259" key="8">
    <source>
        <dbReference type="PROSITE" id="PS50119"/>
    </source>
</evidence>
<dbReference type="GO" id="GO:0008270">
    <property type="term" value="F:zinc ion binding"/>
    <property type="evidence" value="ECO:0007669"/>
    <property type="project" value="UniProtKB-KW"/>
</dbReference>
<feature type="region of interest" description="Disordered" evidence="6">
    <location>
        <begin position="14"/>
        <end position="90"/>
    </location>
</feature>
<dbReference type="InterPro" id="IPR013087">
    <property type="entry name" value="Znf_C2H2_type"/>
</dbReference>
<dbReference type="InterPro" id="IPR000315">
    <property type="entry name" value="Znf_B-box"/>
</dbReference>
<evidence type="ECO:0000313" key="10">
    <source>
        <dbReference type="Proteomes" id="UP000828390"/>
    </source>
</evidence>
<evidence type="ECO:0000256" key="3">
    <source>
        <dbReference type="ARBA" id="ARBA00022833"/>
    </source>
</evidence>
<keyword evidence="10" id="KW-1185">Reference proteome</keyword>
<dbReference type="InterPro" id="IPR047153">
    <property type="entry name" value="TRIM45/56/19-like"/>
</dbReference>
<comment type="caution">
    <text evidence="9">The sequence shown here is derived from an EMBL/GenBank/DDBJ whole genome shotgun (WGS) entry which is preliminary data.</text>
</comment>
<dbReference type="InterPro" id="IPR011042">
    <property type="entry name" value="6-blade_b-propeller_TolB-like"/>
</dbReference>
<dbReference type="PROSITE" id="PS00028">
    <property type="entry name" value="ZINC_FINGER_C2H2_1"/>
    <property type="match status" value="1"/>
</dbReference>
<feature type="coiled-coil region" evidence="5">
    <location>
        <begin position="347"/>
        <end position="377"/>
    </location>
</feature>
<dbReference type="SUPFAM" id="SSF101898">
    <property type="entry name" value="NHL repeat"/>
    <property type="match status" value="1"/>
</dbReference>
<sequence>MMNDTFLNTLLELTESEPDDHKRPTSGAHVRPNSVLFSRPPSSILVSRPPSAAFFGRPNSNTRKRRPPSSSTLRPRPHSGGPHVARPPSVSTIASIRAPSSAAVTKRHNPMKCTVCTDGFKFPTSTPCFDNYCVRCLEDHILTFKRGAGCDCPLCRCGILLPLSAQKDGLRYQGKMINSLNGTGLRVCNNCKESRLAQYRCNACEEQFCEKCNKDFLRRMRIDGHFNTTHFSDFTGVDHAIPAISAVGLDEDSLDSVSLPSLLPKSFGLRCKDHDDEELRFHCKDCDKSICRDCKILSHEGHQTLALDDIYEDRKQHLSQAIKLSNANIRKLHAECAEINSKKLEIDQESREAISQIENQANEAKRMIDELSKAMIKTILTQNTQSRGQLDRSREIVKEKVKTLQSYVEESTKYLDSDNCFDIIDKSPKMTRAMNETDVSPTAERHWRKKYVFLPVDLKIQTSQHMFGRLQTIVEGLIREVPCVELELQSTFNSDMKYKSTTSLAPLTDGTVWVCNGYRNKIHRFTQNAQLVQSETLDFDVDDMVNGLGDTLFMTEINGKTIRKYGGNKLTIFSRADFYLRGITVSKDSKSVISCGNDVPIACLREAAICKIYVYNMTGKPMKEILVDVGTKGVSLFRICHTINEEYIVSTGLSALYYIIGETGELKFRYQASTSADGVASDSHGLIYLSACKDDTLYILNSKGVPIPSSYAMHKPTAVAIDNADTIWVGDWNKVHVLKYKM</sequence>
<dbReference type="AlphaFoldDB" id="A0A9D4KYU8"/>
<dbReference type="SMART" id="SM00336">
    <property type="entry name" value="BBOX"/>
    <property type="match status" value="1"/>
</dbReference>
<keyword evidence="2 4" id="KW-0863">Zinc-finger</keyword>
<keyword evidence="3" id="KW-0862">Zinc</keyword>
<dbReference type="Gene3D" id="2.120.10.30">
    <property type="entry name" value="TolB, C-terminal domain"/>
    <property type="match status" value="1"/>
</dbReference>
<evidence type="ECO:0000256" key="1">
    <source>
        <dbReference type="ARBA" id="ARBA00022723"/>
    </source>
</evidence>
<evidence type="ECO:0000259" key="7">
    <source>
        <dbReference type="PROSITE" id="PS50089"/>
    </source>
</evidence>
<reference evidence="9" key="1">
    <citation type="journal article" date="2019" name="bioRxiv">
        <title>The Genome of the Zebra Mussel, Dreissena polymorpha: A Resource for Invasive Species Research.</title>
        <authorList>
            <person name="McCartney M.A."/>
            <person name="Auch B."/>
            <person name="Kono T."/>
            <person name="Mallez S."/>
            <person name="Zhang Y."/>
            <person name="Obille A."/>
            <person name="Becker A."/>
            <person name="Abrahante J.E."/>
            <person name="Garbe J."/>
            <person name="Badalamenti J.P."/>
            <person name="Herman A."/>
            <person name="Mangelson H."/>
            <person name="Liachko I."/>
            <person name="Sullivan S."/>
            <person name="Sone E.D."/>
            <person name="Koren S."/>
            <person name="Silverstein K.A.T."/>
            <person name="Beckman K.B."/>
            <person name="Gohl D.M."/>
        </authorList>
    </citation>
    <scope>NUCLEOTIDE SEQUENCE</scope>
    <source>
        <strain evidence="9">Duluth1</strain>
        <tissue evidence="9">Whole animal</tissue>
    </source>
</reference>
<protein>
    <recommendedName>
        <fullName evidence="11">Tripartite motif-containing protein 45</fullName>
    </recommendedName>
</protein>
<keyword evidence="5" id="KW-0175">Coiled coil</keyword>
<accession>A0A9D4KYU8</accession>
<dbReference type="InterPro" id="IPR001841">
    <property type="entry name" value="Znf_RING"/>
</dbReference>
<dbReference type="Gene3D" id="3.30.160.60">
    <property type="entry name" value="Classic Zinc Finger"/>
    <property type="match status" value="1"/>
</dbReference>